<dbReference type="NCBIfam" id="NF005389">
    <property type="entry name" value="PRK06934.1"/>
    <property type="match status" value="1"/>
</dbReference>
<dbReference type="eggNOG" id="COG0716">
    <property type="taxonomic scope" value="Bacteria"/>
</dbReference>
<feature type="region of interest" description="Disordered" evidence="1">
    <location>
        <begin position="220"/>
        <end position="243"/>
    </location>
</feature>
<name>C6LMI0_9FIRM</name>
<dbReference type="SUPFAM" id="SSF52218">
    <property type="entry name" value="Flavoproteins"/>
    <property type="match status" value="2"/>
</dbReference>
<dbReference type="OrthoDB" id="9806505at2"/>
<gene>
    <name evidence="4" type="ORF">BRYFOR_09881</name>
</gene>
<reference evidence="4" key="1">
    <citation type="submission" date="2009-07" db="EMBL/GenBank/DDBJ databases">
        <authorList>
            <person name="Weinstock G."/>
            <person name="Sodergren E."/>
            <person name="Clifton S."/>
            <person name="Fulton L."/>
            <person name="Fulton B."/>
            <person name="Courtney L."/>
            <person name="Fronick C."/>
            <person name="Harrison M."/>
            <person name="Strong C."/>
            <person name="Farmer C."/>
            <person name="Delahaunty K."/>
            <person name="Markovic C."/>
            <person name="Hall O."/>
            <person name="Minx P."/>
            <person name="Tomlinson C."/>
            <person name="Mitreva M."/>
            <person name="Nelson J."/>
            <person name="Hou S."/>
            <person name="Wollam A."/>
            <person name="Pepin K.H."/>
            <person name="Johnson M."/>
            <person name="Bhonagiri V."/>
            <person name="Nash W.E."/>
            <person name="Warren W."/>
            <person name="Chinwalla A."/>
            <person name="Mardis E.R."/>
            <person name="Wilson R.K."/>
        </authorList>
    </citation>
    <scope>NUCLEOTIDE SEQUENCE [LARGE SCALE GENOMIC DNA]</scope>
    <source>
        <strain evidence="4">DSM 14469</strain>
    </source>
</reference>
<feature type="compositionally biased region" description="Polar residues" evidence="1">
    <location>
        <begin position="220"/>
        <end position="230"/>
    </location>
</feature>
<evidence type="ECO:0000313" key="4">
    <source>
        <dbReference type="EMBL" id="EET58177.1"/>
    </source>
</evidence>
<sequence length="430" mass="45583">MTMKKIAGIITVGALLLFTLTACGSSNSSANAASAEEETPAAQAEETVAAGTEALDTAAADTTAPDGGSVLVAYFSHTGNTEEVAQMIAEYTGGDLAKIQRASEYEDLEAEAEAEIKDGVHPEITVSVDSIEEYDTIFVGYPIWWDEAPAMISTFLADNDFSGKTVVPFCTSASDDIGNSLHIFSELCPDAEIAEGLTANNPEDIEPWIQSLGLMDVTQAESETEVQTGSVADAENTTASGGTEEAGAGNILIAYFSVMETDGVDTVAGASRVATDAGVMGNNEYIAQIIQRETGGDVFAIETVQEYPTTHDALLEFAYEEKAENARPELATQIENLDSYDVIFLGFPNWNADLPMPLYTFLETYDFSGKTIIPFTTHGGSGFSRTIETISGLQPGATVISDGLSISRNSVPEAEGEVVDWVNSLDLNVE</sequence>
<dbReference type="PANTHER" id="PTHR39201">
    <property type="entry name" value="EXPORTED PROTEIN-RELATED"/>
    <property type="match status" value="1"/>
</dbReference>
<dbReference type="RefSeq" id="WP_006864631.1">
    <property type="nucleotide sequence ID" value="NZ_ACCL02000044.1"/>
</dbReference>
<dbReference type="InterPro" id="IPR029039">
    <property type="entry name" value="Flavoprotein-like_sf"/>
</dbReference>
<protein>
    <recommendedName>
        <fullName evidence="3">Flavodoxin-like domain-containing protein</fullName>
    </recommendedName>
</protein>
<feature type="domain" description="Flavodoxin-like" evidence="3">
    <location>
        <begin position="70"/>
        <end position="246"/>
    </location>
</feature>
<dbReference type="GO" id="GO:0016651">
    <property type="term" value="F:oxidoreductase activity, acting on NAD(P)H"/>
    <property type="evidence" value="ECO:0007669"/>
    <property type="project" value="UniProtKB-ARBA"/>
</dbReference>
<accession>C6LMI0</accession>
<organism evidence="4 5">
    <name type="scientific">Marvinbryantia formatexigens DSM 14469</name>
    <dbReference type="NCBI Taxonomy" id="478749"/>
    <lineage>
        <taxon>Bacteria</taxon>
        <taxon>Bacillati</taxon>
        <taxon>Bacillota</taxon>
        <taxon>Clostridia</taxon>
        <taxon>Lachnospirales</taxon>
        <taxon>Lachnospiraceae</taxon>
        <taxon>Marvinbryantia</taxon>
    </lineage>
</organism>
<evidence type="ECO:0000259" key="3">
    <source>
        <dbReference type="PROSITE" id="PS50902"/>
    </source>
</evidence>
<feature type="compositionally biased region" description="Low complexity" evidence="1">
    <location>
        <begin position="234"/>
        <end position="243"/>
    </location>
</feature>
<keyword evidence="2" id="KW-0732">Signal</keyword>
<dbReference type="Proteomes" id="UP000005561">
    <property type="component" value="Unassembled WGS sequence"/>
</dbReference>
<dbReference type="STRING" id="168384.SAMN05660368_04216"/>
<dbReference type="EMBL" id="ACCL02000044">
    <property type="protein sequence ID" value="EET58177.1"/>
    <property type="molecule type" value="Genomic_DNA"/>
</dbReference>
<dbReference type="Gene3D" id="3.40.50.360">
    <property type="match status" value="2"/>
</dbReference>
<dbReference type="GO" id="GO:0010181">
    <property type="term" value="F:FMN binding"/>
    <property type="evidence" value="ECO:0007669"/>
    <property type="project" value="InterPro"/>
</dbReference>
<feature type="chain" id="PRO_5038987243" description="Flavodoxin-like domain-containing protein" evidence="2">
    <location>
        <begin position="25"/>
        <end position="430"/>
    </location>
</feature>
<evidence type="ECO:0000256" key="1">
    <source>
        <dbReference type="SAM" id="MobiDB-lite"/>
    </source>
</evidence>
<proteinExistence type="predicted"/>
<dbReference type="InterPro" id="IPR008254">
    <property type="entry name" value="Flavodoxin/NO_synth"/>
</dbReference>
<dbReference type="PROSITE" id="PS50902">
    <property type="entry name" value="FLAVODOXIN_LIKE"/>
    <property type="match status" value="1"/>
</dbReference>
<dbReference type="AlphaFoldDB" id="C6LMI0"/>
<evidence type="ECO:0000313" key="5">
    <source>
        <dbReference type="Proteomes" id="UP000005561"/>
    </source>
</evidence>
<dbReference type="PANTHER" id="PTHR39201:SF1">
    <property type="entry name" value="FLAVODOXIN-LIKE DOMAIN-CONTAINING PROTEIN"/>
    <property type="match status" value="1"/>
</dbReference>
<dbReference type="PROSITE" id="PS51257">
    <property type="entry name" value="PROKAR_LIPOPROTEIN"/>
    <property type="match status" value="1"/>
</dbReference>
<feature type="signal peptide" evidence="2">
    <location>
        <begin position="1"/>
        <end position="24"/>
    </location>
</feature>
<comment type="caution">
    <text evidence="4">The sequence shown here is derived from an EMBL/GenBank/DDBJ whole genome shotgun (WGS) entry which is preliminary data.</text>
</comment>
<evidence type="ECO:0000256" key="2">
    <source>
        <dbReference type="SAM" id="SignalP"/>
    </source>
</evidence>
<keyword evidence="5" id="KW-1185">Reference proteome</keyword>
<dbReference type="Pfam" id="PF12682">
    <property type="entry name" value="Flavodoxin_4"/>
    <property type="match status" value="2"/>
</dbReference>